<reference evidence="1 2" key="1">
    <citation type="journal article" date="2023" name="BMC Biol.">
        <title>The compact genome of the sponge Oopsacas minuta (Hexactinellida) is lacking key metazoan core genes.</title>
        <authorList>
            <person name="Santini S."/>
            <person name="Schenkelaars Q."/>
            <person name="Jourda C."/>
            <person name="Duchesne M."/>
            <person name="Belahbib H."/>
            <person name="Rocher C."/>
            <person name="Selva M."/>
            <person name="Riesgo A."/>
            <person name="Vervoort M."/>
            <person name="Leys S.P."/>
            <person name="Kodjabachian L."/>
            <person name="Le Bivic A."/>
            <person name="Borchiellini C."/>
            <person name="Claverie J.M."/>
            <person name="Renard E."/>
        </authorList>
    </citation>
    <scope>NUCLEOTIDE SEQUENCE [LARGE SCALE GENOMIC DNA]</scope>
    <source>
        <strain evidence="1">SPO-2</strain>
    </source>
</reference>
<dbReference type="Proteomes" id="UP001165289">
    <property type="component" value="Unassembled WGS sequence"/>
</dbReference>
<proteinExistence type="predicted"/>
<sequence>EKVPECLFNLWYDIFRDERLLVLQYKDTISPNTLLPRRRVPLFSDGAGGEYFKAQFPFSWLISQLLSQLLKETKILSVDLFDGFWTRVKVLFEKTSLGEIITKYVMEKDGSLKLVENYLRDFLNMNLFSIDNNKFEVYKLVLKKCIYNSSSVGEAEQQRDIMTIPRIHCAFEDSKQILEYFNKHFNWIMI</sequence>
<evidence type="ECO:0000313" key="1">
    <source>
        <dbReference type="EMBL" id="KAI6654220.1"/>
    </source>
</evidence>
<comment type="caution">
    <text evidence="1">The sequence shown here is derived from an EMBL/GenBank/DDBJ whole genome shotgun (WGS) entry which is preliminary data.</text>
</comment>
<name>A0AAV7K0T7_9METZ</name>
<organism evidence="1 2">
    <name type="scientific">Oopsacas minuta</name>
    <dbReference type="NCBI Taxonomy" id="111878"/>
    <lineage>
        <taxon>Eukaryota</taxon>
        <taxon>Metazoa</taxon>
        <taxon>Porifera</taxon>
        <taxon>Hexactinellida</taxon>
        <taxon>Hexasterophora</taxon>
        <taxon>Lyssacinosida</taxon>
        <taxon>Leucopsacidae</taxon>
        <taxon>Oopsacas</taxon>
    </lineage>
</organism>
<gene>
    <name evidence="1" type="ORF">LOD99_11454</name>
</gene>
<protein>
    <submittedName>
        <fullName evidence="1">Uncharacterized protein</fullName>
    </submittedName>
</protein>
<accession>A0AAV7K0T7</accession>
<evidence type="ECO:0000313" key="2">
    <source>
        <dbReference type="Proteomes" id="UP001165289"/>
    </source>
</evidence>
<keyword evidence="2" id="KW-1185">Reference proteome</keyword>
<dbReference type="EMBL" id="JAKMXF010000225">
    <property type="protein sequence ID" value="KAI6654220.1"/>
    <property type="molecule type" value="Genomic_DNA"/>
</dbReference>
<dbReference type="AlphaFoldDB" id="A0AAV7K0T7"/>
<feature type="non-terminal residue" evidence="1">
    <location>
        <position position="1"/>
    </location>
</feature>